<dbReference type="STRING" id="1810504.PG2T_05830"/>
<proteinExistence type="predicted"/>
<dbReference type="EMBL" id="CP014671">
    <property type="protein sequence ID" value="ANX03759.1"/>
    <property type="molecule type" value="Genomic_DNA"/>
</dbReference>
<evidence type="ECO:0000313" key="2">
    <source>
        <dbReference type="EMBL" id="ANX03759.1"/>
    </source>
</evidence>
<keyword evidence="3" id="KW-1185">Reference proteome</keyword>
<dbReference type="AlphaFoldDB" id="A0A1B1YSR8"/>
<feature type="domain" description="Cupin type-2" evidence="1">
    <location>
        <begin position="53"/>
        <end position="100"/>
    </location>
</feature>
<dbReference type="InParanoid" id="A0A1B1YSR8"/>
<dbReference type="OrthoDB" id="7594533at2"/>
<dbReference type="InterPro" id="IPR013096">
    <property type="entry name" value="Cupin_2"/>
</dbReference>
<name>A0A1B1YSR8_9GAMM</name>
<dbReference type="SUPFAM" id="SSF51182">
    <property type="entry name" value="RmlC-like cupins"/>
    <property type="match status" value="1"/>
</dbReference>
<dbReference type="InterPro" id="IPR011051">
    <property type="entry name" value="RmlC_Cupin_sf"/>
</dbReference>
<dbReference type="InterPro" id="IPR014710">
    <property type="entry name" value="RmlC-like_jellyroll"/>
</dbReference>
<organism evidence="2 3">
    <name type="scientific">Immundisolibacter cernigliae</name>
    <dbReference type="NCBI Taxonomy" id="1810504"/>
    <lineage>
        <taxon>Bacteria</taxon>
        <taxon>Pseudomonadati</taxon>
        <taxon>Pseudomonadota</taxon>
        <taxon>Gammaproteobacteria</taxon>
        <taxon>Immundisolibacterales</taxon>
        <taxon>Immundisolibacteraceae</taxon>
        <taxon>Immundisolibacter</taxon>
    </lineage>
</organism>
<protein>
    <recommendedName>
        <fullName evidence="1">Cupin type-2 domain-containing protein</fullName>
    </recommendedName>
</protein>
<reference evidence="3" key="1">
    <citation type="submission" date="2016-03" db="EMBL/GenBank/DDBJ databases">
        <title>Complete genome sequence of Solimmundus cernigliae, representing a novel lineage of polycyclic aromatic hydrocarbon degraders within the Gammaproteobacteria.</title>
        <authorList>
            <person name="Singleton D.R."/>
            <person name="Dickey A.N."/>
            <person name="Scholl E.H."/>
            <person name="Wright F.A."/>
            <person name="Aitken M.D."/>
        </authorList>
    </citation>
    <scope>NUCLEOTIDE SEQUENCE [LARGE SCALE GENOMIC DNA]</scope>
    <source>
        <strain evidence="3">TR3.2</strain>
    </source>
</reference>
<dbReference type="Proteomes" id="UP000092952">
    <property type="component" value="Chromosome"/>
</dbReference>
<evidence type="ECO:0000313" key="3">
    <source>
        <dbReference type="Proteomes" id="UP000092952"/>
    </source>
</evidence>
<dbReference type="RefSeq" id="WP_068803383.1">
    <property type="nucleotide sequence ID" value="NZ_CP014671.1"/>
</dbReference>
<evidence type="ECO:0000259" key="1">
    <source>
        <dbReference type="Pfam" id="PF07883"/>
    </source>
</evidence>
<dbReference type="KEGG" id="gbi:PG2T_05830"/>
<gene>
    <name evidence="2" type="ORF">PG2T_05830</name>
</gene>
<sequence length="129" mass="14465">MTHKARVLRHDDDRLQTVIPGKFEFKHLHGQSCSVALYKMRSAADLPTQLNCHEEEVTIMLSGECKLHIDGEDIVLRAGDTILIPAFKEHLGEFLTDEVVLVSVFVPRREEFGPEGDQPPRLSFLGDGA</sequence>
<accession>A0A1B1YSR8</accession>
<dbReference type="Gene3D" id="2.60.120.10">
    <property type="entry name" value="Jelly Rolls"/>
    <property type="match status" value="1"/>
</dbReference>
<dbReference type="Pfam" id="PF07883">
    <property type="entry name" value="Cupin_2"/>
    <property type="match status" value="1"/>
</dbReference>